<dbReference type="SUPFAM" id="SSF53300">
    <property type="entry name" value="vWA-like"/>
    <property type="match status" value="1"/>
</dbReference>
<dbReference type="Proteomes" id="UP000176944">
    <property type="component" value="Chromosome"/>
</dbReference>
<dbReference type="CDD" id="cd01464">
    <property type="entry name" value="vWA_subfamily"/>
    <property type="match status" value="1"/>
</dbReference>
<dbReference type="InterPro" id="IPR036465">
    <property type="entry name" value="vWFA_dom_sf"/>
</dbReference>
<gene>
    <name evidence="2" type="ORF">BJP36_12620</name>
</gene>
<evidence type="ECO:0000259" key="1">
    <source>
        <dbReference type="PROSITE" id="PS50234"/>
    </source>
</evidence>
<sequence>MPTRRLPVYLVLDCSGSMSGDPIQAVNAGVKALVADLMNEPYAIETAYLSVITFESTARQVSPLTELMSFQPPTLSAGGATSMGEALKLLAQCMDQEVQKSSETQKGDWKPLVFLMTDGMPTDSWQKAADELKKKKPANIIACAAGSGADESLLKRITEIVVKLDNLQPDTLKQFFKWVTQSIQQTSQSVSQVMADNQPINLPPPPQGITIVP</sequence>
<dbReference type="Pfam" id="PF00092">
    <property type="entry name" value="VWA"/>
    <property type="match status" value="1"/>
</dbReference>
<name>A0A1D9FZ32_MOOP1</name>
<organism evidence="2 3">
    <name type="scientific">Moorena producens (strain JHB)</name>
    <dbReference type="NCBI Taxonomy" id="1454205"/>
    <lineage>
        <taxon>Bacteria</taxon>
        <taxon>Bacillati</taxon>
        <taxon>Cyanobacteriota</taxon>
        <taxon>Cyanophyceae</taxon>
        <taxon>Coleofasciculales</taxon>
        <taxon>Coleofasciculaceae</taxon>
        <taxon>Moorena</taxon>
    </lineage>
</organism>
<evidence type="ECO:0000313" key="3">
    <source>
        <dbReference type="Proteomes" id="UP000176944"/>
    </source>
</evidence>
<proteinExistence type="predicted"/>
<accession>A0A1D9FZ32</accession>
<dbReference type="EMBL" id="CP017708">
    <property type="protein sequence ID" value="AOY80642.1"/>
    <property type="molecule type" value="Genomic_DNA"/>
</dbReference>
<dbReference type="SMART" id="SM00327">
    <property type="entry name" value="VWA"/>
    <property type="match status" value="1"/>
</dbReference>
<feature type="domain" description="VWFA" evidence="1">
    <location>
        <begin position="7"/>
        <end position="190"/>
    </location>
</feature>
<protein>
    <submittedName>
        <fullName evidence="2">VWA domain-containing protein</fullName>
    </submittedName>
</protein>
<dbReference type="PIRSF" id="PIRSF020634">
    <property type="entry name" value="TerY_vWA"/>
    <property type="match status" value="1"/>
</dbReference>
<dbReference type="InterPro" id="IPR002035">
    <property type="entry name" value="VWF_A"/>
</dbReference>
<dbReference type="InterPro" id="IPR011392">
    <property type="entry name" value="Tellurite-R_TerY"/>
</dbReference>
<dbReference type="Gene3D" id="3.40.50.410">
    <property type="entry name" value="von Willebrand factor, type A domain"/>
    <property type="match status" value="1"/>
</dbReference>
<evidence type="ECO:0000313" key="2">
    <source>
        <dbReference type="EMBL" id="AOY80642.1"/>
    </source>
</evidence>
<reference evidence="3" key="1">
    <citation type="submission" date="2016-10" db="EMBL/GenBank/DDBJ databases">
        <title>Comparative genomics uncovers the prolific and rare metabolic potential of the cyanobacterial genus Moorea.</title>
        <authorList>
            <person name="Leao T."/>
            <person name="Castelao G."/>
            <person name="Korobeynikov A."/>
            <person name="Monroe E.A."/>
            <person name="Podell S."/>
            <person name="Glukhov E."/>
            <person name="Allen E."/>
            <person name="Gerwick W.H."/>
            <person name="Gerwick L."/>
        </authorList>
    </citation>
    <scope>NUCLEOTIDE SEQUENCE [LARGE SCALE GENOMIC DNA]</scope>
    <source>
        <strain evidence="3">JHB</strain>
    </source>
</reference>
<dbReference type="AlphaFoldDB" id="A0A1D9FZ32"/>
<dbReference type="PROSITE" id="PS50234">
    <property type="entry name" value="VWFA"/>
    <property type="match status" value="1"/>
</dbReference>